<evidence type="ECO:0000313" key="1">
    <source>
        <dbReference type="EMBL" id="CAH1109636.1"/>
    </source>
</evidence>
<reference evidence="1" key="1">
    <citation type="submission" date="2022-01" db="EMBL/GenBank/DDBJ databases">
        <authorList>
            <person name="King R."/>
        </authorList>
    </citation>
    <scope>NUCLEOTIDE SEQUENCE</scope>
</reference>
<sequence>MKVDFQSPRHYSANLILDACLEALFKRFSSLLHLECEEALIAAVPCPKFKLRWFNTLKSKLQSQTGISRDSVKQTFISCAERLLDSENVDNDNGSNDSNEHDAENEYDVFFILSKSKHQNLRNLRK</sequence>
<protein>
    <submittedName>
        <fullName evidence="1">Uncharacterized protein</fullName>
    </submittedName>
</protein>
<dbReference type="Proteomes" id="UP001153636">
    <property type="component" value="Chromosome 4"/>
</dbReference>
<keyword evidence="2" id="KW-1185">Reference proteome</keyword>
<proteinExistence type="predicted"/>
<evidence type="ECO:0000313" key="2">
    <source>
        <dbReference type="Proteomes" id="UP001153636"/>
    </source>
</evidence>
<name>A0A9P0CWK3_9CUCU</name>
<dbReference type="EMBL" id="OV651816">
    <property type="protein sequence ID" value="CAH1109636.1"/>
    <property type="molecule type" value="Genomic_DNA"/>
</dbReference>
<dbReference type="OrthoDB" id="8772022at2759"/>
<accession>A0A9P0CWK3</accession>
<gene>
    <name evidence="1" type="ORF">PSYICH_LOCUS10461</name>
</gene>
<organism evidence="1 2">
    <name type="scientific">Psylliodes chrysocephalus</name>
    <dbReference type="NCBI Taxonomy" id="3402493"/>
    <lineage>
        <taxon>Eukaryota</taxon>
        <taxon>Metazoa</taxon>
        <taxon>Ecdysozoa</taxon>
        <taxon>Arthropoda</taxon>
        <taxon>Hexapoda</taxon>
        <taxon>Insecta</taxon>
        <taxon>Pterygota</taxon>
        <taxon>Neoptera</taxon>
        <taxon>Endopterygota</taxon>
        <taxon>Coleoptera</taxon>
        <taxon>Polyphaga</taxon>
        <taxon>Cucujiformia</taxon>
        <taxon>Chrysomeloidea</taxon>
        <taxon>Chrysomelidae</taxon>
        <taxon>Galerucinae</taxon>
        <taxon>Alticini</taxon>
        <taxon>Psylliodes</taxon>
    </lineage>
</organism>
<dbReference type="AlphaFoldDB" id="A0A9P0CWK3"/>